<protein>
    <submittedName>
        <fullName evidence="6">Myo-inositol-1(Or 4)-monophosphatase</fullName>
        <ecNumber evidence="6">3.1.3.25</ecNumber>
    </submittedName>
</protein>
<evidence type="ECO:0000256" key="1">
    <source>
        <dbReference type="ARBA" id="ARBA00009759"/>
    </source>
</evidence>
<name>A0A7W7KDI9_9SPHN</name>
<dbReference type="InterPro" id="IPR020550">
    <property type="entry name" value="Inositol_monophosphatase_CS"/>
</dbReference>
<keyword evidence="7" id="KW-1185">Reference proteome</keyword>
<dbReference type="PANTHER" id="PTHR20854:SF4">
    <property type="entry name" value="INOSITOL-1-MONOPHOSPHATASE-RELATED"/>
    <property type="match status" value="1"/>
</dbReference>
<feature type="binding site" evidence="5">
    <location>
        <position position="67"/>
    </location>
    <ligand>
        <name>Mg(2+)</name>
        <dbReference type="ChEBI" id="CHEBI:18420"/>
        <label>1</label>
        <note>catalytic</note>
    </ligand>
</feature>
<keyword evidence="4 5" id="KW-0460">Magnesium</keyword>
<dbReference type="GO" id="GO:0007165">
    <property type="term" value="P:signal transduction"/>
    <property type="evidence" value="ECO:0007669"/>
    <property type="project" value="TreeGrafter"/>
</dbReference>
<dbReference type="SUPFAM" id="SSF56655">
    <property type="entry name" value="Carbohydrate phosphatase"/>
    <property type="match status" value="1"/>
</dbReference>
<feature type="binding site" evidence="5">
    <location>
        <position position="87"/>
    </location>
    <ligand>
        <name>Mg(2+)</name>
        <dbReference type="ChEBI" id="CHEBI:18420"/>
        <label>1</label>
        <note>catalytic</note>
    </ligand>
</feature>
<proteinExistence type="inferred from homology"/>
<dbReference type="GO" id="GO:0046854">
    <property type="term" value="P:phosphatidylinositol phosphate biosynthetic process"/>
    <property type="evidence" value="ECO:0007669"/>
    <property type="project" value="InterPro"/>
</dbReference>
<sequence>MIDRARLEAIMREAGRIALDAWPGDGHACEVWDKLDTSPVSAADIAVDTFLKRELKALLPSAGWLSEETADDPARLGGSLIWLVDPIDGTRDFVRGRTGWAVSVALVSAGRPLLGCLYAPVRRREGGGELWHAEAGQGAWRNGERLCASRRPELPGARVPAKALMKEDADLALVEQPNSIALRIAMVAADEADLVATLRWGFEWDIAAAGLIAREAGAAVTDAFGGPLNYNKRDPRAFGVLVSSAAMHGAAVERLSDRARRMSV</sequence>
<organism evidence="6 7">
    <name type="scientific">Novosphingobium chloroacetimidivorans</name>
    <dbReference type="NCBI Taxonomy" id="1428314"/>
    <lineage>
        <taxon>Bacteria</taxon>
        <taxon>Pseudomonadati</taxon>
        <taxon>Pseudomonadota</taxon>
        <taxon>Alphaproteobacteria</taxon>
        <taxon>Sphingomonadales</taxon>
        <taxon>Sphingomonadaceae</taxon>
        <taxon>Novosphingobium</taxon>
    </lineage>
</organism>
<dbReference type="GO" id="GO:0008934">
    <property type="term" value="F:inositol monophosphate 1-phosphatase activity"/>
    <property type="evidence" value="ECO:0007669"/>
    <property type="project" value="TreeGrafter"/>
</dbReference>
<dbReference type="Gene3D" id="3.30.540.10">
    <property type="entry name" value="Fructose-1,6-Bisphosphatase, subunit A, domain 1"/>
    <property type="match status" value="1"/>
</dbReference>
<gene>
    <name evidence="6" type="ORF">HNO88_003441</name>
</gene>
<feature type="binding site" evidence="5">
    <location>
        <position position="85"/>
    </location>
    <ligand>
        <name>Mg(2+)</name>
        <dbReference type="ChEBI" id="CHEBI:18420"/>
        <label>1</label>
        <note>catalytic</note>
    </ligand>
</feature>
<evidence type="ECO:0000256" key="5">
    <source>
        <dbReference type="PIRSR" id="PIRSR600760-2"/>
    </source>
</evidence>
<dbReference type="PROSITE" id="PS00629">
    <property type="entry name" value="IMP_1"/>
    <property type="match status" value="1"/>
</dbReference>
<reference evidence="6 7" key="1">
    <citation type="submission" date="2020-08" db="EMBL/GenBank/DDBJ databases">
        <title>Functional genomics of gut bacteria from endangered species of beetles.</title>
        <authorList>
            <person name="Carlos-Shanley C."/>
        </authorList>
    </citation>
    <scope>NUCLEOTIDE SEQUENCE [LARGE SCALE GENOMIC DNA]</scope>
    <source>
        <strain evidence="6 7">S00245</strain>
    </source>
</reference>
<dbReference type="AlphaFoldDB" id="A0A7W7KDI9"/>
<evidence type="ECO:0000313" key="7">
    <source>
        <dbReference type="Proteomes" id="UP000555448"/>
    </source>
</evidence>
<dbReference type="Proteomes" id="UP000555448">
    <property type="component" value="Unassembled WGS sequence"/>
</dbReference>
<dbReference type="PROSITE" id="PS00630">
    <property type="entry name" value="IMP_2"/>
    <property type="match status" value="1"/>
</dbReference>
<dbReference type="Pfam" id="PF00459">
    <property type="entry name" value="Inositol_P"/>
    <property type="match status" value="1"/>
</dbReference>
<dbReference type="PRINTS" id="PR00377">
    <property type="entry name" value="IMPHPHTASES"/>
</dbReference>
<evidence type="ECO:0000256" key="2">
    <source>
        <dbReference type="ARBA" id="ARBA00022723"/>
    </source>
</evidence>
<dbReference type="GO" id="GO:0046872">
    <property type="term" value="F:metal ion binding"/>
    <property type="evidence" value="ECO:0007669"/>
    <property type="project" value="UniProtKB-KW"/>
</dbReference>
<dbReference type="PANTHER" id="PTHR20854">
    <property type="entry name" value="INOSITOL MONOPHOSPHATASE"/>
    <property type="match status" value="1"/>
</dbReference>
<evidence type="ECO:0000256" key="4">
    <source>
        <dbReference type="ARBA" id="ARBA00022842"/>
    </source>
</evidence>
<comment type="caution">
    <text evidence="6">The sequence shown here is derived from an EMBL/GenBank/DDBJ whole genome shotgun (WGS) entry which is preliminary data.</text>
</comment>
<evidence type="ECO:0000313" key="6">
    <source>
        <dbReference type="EMBL" id="MBB4860103.1"/>
    </source>
</evidence>
<keyword evidence="3 6" id="KW-0378">Hydrolase</keyword>
<feature type="binding site" evidence="5">
    <location>
        <position position="205"/>
    </location>
    <ligand>
        <name>Mg(2+)</name>
        <dbReference type="ChEBI" id="CHEBI:18420"/>
        <label>1</label>
        <note>catalytic</note>
    </ligand>
</feature>
<comment type="cofactor">
    <cofactor evidence="5">
        <name>Mg(2+)</name>
        <dbReference type="ChEBI" id="CHEBI:18420"/>
    </cofactor>
</comment>
<dbReference type="InterPro" id="IPR000760">
    <property type="entry name" value="Inositol_monophosphatase-like"/>
</dbReference>
<feature type="binding site" evidence="5">
    <location>
        <position position="88"/>
    </location>
    <ligand>
        <name>Mg(2+)</name>
        <dbReference type="ChEBI" id="CHEBI:18420"/>
        <label>1</label>
        <note>catalytic</note>
    </ligand>
</feature>
<accession>A0A7W7KDI9</accession>
<dbReference type="Gene3D" id="3.40.190.80">
    <property type="match status" value="1"/>
</dbReference>
<dbReference type="GO" id="GO:0006020">
    <property type="term" value="P:inositol metabolic process"/>
    <property type="evidence" value="ECO:0007669"/>
    <property type="project" value="TreeGrafter"/>
</dbReference>
<keyword evidence="2 5" id="KW-0479">Metal-binding</keyword>
<dbReference type="EC" id="3.1.3.25" evidence="6"/>
<dbReference type="InterPro" id="IPR020583">
    <property type="entry name" value="Inositol_monoP_metal-BS"/>
</dbReference>
<dbReference type="RefSeq" id="WP_184248230.1">
    <property type="nucleotide sequence ID" value="NZ_JACHLR010000016.1"/>
</dbReference>
<dbReference type="EMBL" id="JACHLR010000016">
    <property type="protein sequence ID" value="MBB4860103.1"/>
    <property type="molecule type" value="Genomic_DNA"/>
</dbReference>
<evidence type="ECO:0000256" key="3">
    <source>
        <dbReference type="ARBA" id="ARBA00022801"/>
    </source>
</evidence>
<comment type="similarity">
    <text evidence="1">Belongs to the inositol monophosphatase superfamily.</text>
</comment>
<dbReference type="CDD" id="cd01638">
    <property type="entry name" value="CysQ"/>
    <property type="match status" value="1"/>
</dbReference>